<comment type="caution">
    <text evidence="1">The sequence shown here is derived from an EMBL/GenBank/DDBJ whole genome shotgun (WGS) entry which is preliminary data.</text>
</comment>
<gene>
    <name evidence="1" type="ORF">SDC9_188491</name>
</gene>
<protein>
    <submittedName>
        <fullName evidence="1">Uncharacterized protein</fullName>
    </submittedName>
</protein>
<reference evidence="1" key="1">
    <citation type="submission" date="2019-08" db="EMBL/GenBank/DDBJ databases">
        <authorList>
            <person name="Kucharzyk K."/>
            <person name="Murdoch R.W."/>
            <person name="Higgins S."/>
            <person name="Loffler F."/>
        </authorList>
    </citation>
    <scope>NUCLEOTIDE SEQUENCE</scope>
</reference>
<name>A0A645HPG5_9ZZZZ</name>
<organism evidence="1">
    <name type="scientific">bioreactor metagenome</name>
    <dbReference type="NCBI Taxonomy" id="1076179"/>
    <lineage>
        <taxon>unclassified sequences</taxon>
        <taxon>metagenomes</taxon>
        <taxon>ecological metagenomes</taxon>
    </lineage>
</organism>
<dbReference type="EMBL" id="VSSQ01097698">
    <property type="protein sequence ID" value="MPN40951.1"/>
    <property type="molecule type" value="Genomic_DNA"/>
</dbReference>
<evidence type="ECO:0000313" key="1">
    <source>
        <dbReference type="EMBL" id="MPN40951.1"/>
    </source>
</evidence>
<accession>A0A645HPG5</accession>
<proteinExistence type="predicted"/>
<sequence length="56" mass="6127">MDRWLVAPVNNGFVRGEYEIGNMKLLVSSGAGLWAGFAIRLGVAPRIELLTLVARQ</sequence>
<dbReference type="AlphaFoldDB" id="A0A645HPG5"/>